<keyword evidence="1" id="KW-0472">Membrane</keyword>
<evidence type="ECO:0000313" key="2">
    <source>
        <dbReference type="EMBL" id="CAF1021688.1"/>
    </source>
</evidence>
<accession>A0A814TU35</accession>
<keyword evidence="1" id="KW-1133">Transmembrane helix</keyword>
<dbReference type="Proteomes" id="UP000663828">
    <property type="component" value="Unassembled WGS sequence"/>
</dbReference>
<dbReference type="Proteomes" id="UP000663852">
    <property type="component" value="Unassembled WGS sequence"/>
</dbReference>
<evidence type="ECO:0000313" key="3">
    <source>
        <dbReference type="EMBL" id="CAF1165965.1"/>
    </source>
</evidence>
<sequence length="514" mass="58618">MNSSVTIVDDKAKVTEETDSPLKGIHCGAVIRPEPLFHRRTRLIIDTHYNNEHNLLRNGLEQTEFDHINLISLDKLFDNKREIFLGFGLPNVYLTIPNEQFDGYIKFAAFMFWRQLSAVVNTKGRVQSGFLIRFRNTPEDMLTAIRQSMQQHSNQRHISCAYANASVLTASGMTSGGSDLRSNIGARSLFQQIYENGLELNGEPIKFDIIRTTPLTLEEHFHEVRKKEFTSIGRTFKKIYNECVHSDDKNRAPLIEVHDNPTNPIIESNKDYLTRLEISRPARLGAIIRKIWGSHTLFKVIPNQEKIDINIYLPESLRAFPSKNPDLFTRLKKYLLFSRPVVLTIRKQMASLWDDHGEFSSSSIASMMSINTKADAHVYNIVITGHHLIGMHSNPFLSSKLVNWILSKHVLISGYDDDVRFAGEAWMEHQADGVIFHITNNSGTYKPNREHLVKTAEFLSDVIPGLHVQTHAAEDLPATSPEKKNKKKEGMLFSMKNLLILIIAILIGLYFTRV</sequence>
<dbReference type="AlphaFoldDB" id="A0A814TU35"/>
<proteinExistence type="predicted"/>
<dbReference type="EMBL" id="CAJNOJ010000068">
    <property type="protein sequence ID" value="CAF1021688.1"/>
    <property type="molecule type" value="Genomic_DNA"/>
</dbReference>
<keyword evidence="1" id="KW-0812">Transmembrane</keyword>
<feature type="transmembrane region" description="Helical" evidence="1">
    <location>
        <begin position="493"/>
        <end position="511"/>
    </location>
</feature>
<organism evidence="3 4">
    <name type="scientific">Adineta ricciae</name>
    <name type="common">Rotifer</name>
    <dbReference type="NCBI Taxonomy" id="249248"/>
    <lineage>
        <taxon>Eukaryota</taxon>
        <taxon>Metazoa</taxon>
        <taxon>Spiralia</taxon>
        <taxon>Gnathifera</taxon>
        <taxon>Rotifera</taxon>
        <taxon>Eurotatoria</taxon>
        <taxon>Bdelloidea</taxon>
        <taxon>Adinetida</taxon>
        <taxon>Adinetidae</taxon>
        <taxon>Adineta</taxon>
    </lineage>
</organism>
<dbReference type="OrthoDB" id="9983971at2759"/>
<protein>
    <submittedName>
        <fullName evidence="3">Uncharacterized protein</fullName>
    </submittedName>
</protein>
<name>A0A814TU35_ADIRI</name>
<evidence type="ECO:0000256" key="1">
    <source>
        <dbReference type="SAM" id="Phobius"/>
    </source>
</evidence>
<keyword evidence="4" id="KW-1185">Reference proteome</keyword>
<dbReference type="EMBL" id="CAJNOR010001570">
    <property type="protein sequence ID" value="CAF1165965.1"/>
    <property type="molecule type" value="Genomic_DNA"/>
</dbReference>
<comment type="caution">
    <text evidence="3">The sequence shown here is derived from an EMBL/GenBank/DDBJ whole genome shotgun (WGS) entry which is preliminary data.</text>
</comment>
<evidence type="ECO:0000313" key="4">
    <source>
        <dbReference type="Proteomes" id="UP000663828"/>
    </source>
</evidence>
<gene>
    <name evidence="2" type="ORF">EDS130_LOCUS15930</name>
    <name evidence="3" type="ORF">XAT740_LOCUS21752</name>
</gene>
<reference evidence="3" key="1">
    <citation type="submission" date="2021-02" db="EMBL/GenBank/DDBJ databases">
        <authorList>
            <person name="Nowell W R."/>
        </authorList>
    </citation>
    <scope>NUCLEOTIDE SEQUENCE</scope>
</reference>